<evidence type="ECO:0000313" key="2">
    <source>
        <dbReference type="Proteomes" id="UP001145114"/>
    </source>
</evidence>
<protein>
    <submittedName>
        <fullName evidence="1">Uncharacterized protein</fullName>
    </submittedName>
</protein>
<comment type="caution">
    <text evidence="1">The sequence shown here is derived from an EMBL/GenBank/DDBJ whole genome shotgun (WGS) entry which is preliminary data.</text>
</comment>
<dbReference type="EMBL" id="JAMZIH010005730">
    <property type="protein sequence ID" value="KAJ1674724.1"/>
    <property type="molecule type" value="Genomic_DNA"/>
</dbReference>
<gene>
    <name evidence="1" type="ORF">EV182_002692</name>
</gene>
<organism evidence="1 2">
    <name type="scientific">Spiromyces aspiralis</name>
    <dbReference type="NCBI Taxonomy" id="68401"/>
    <lineage>
        <taxon>Eukaryota</taxon>
        <taxon>Fungi</taxon>
        <taxon>Fungi incertae sedis</taxon>
        <taxon>Zoopagomycota</taxon>
        <taxon>Kickxellomycotina</taxon>
        <taxon>Kickxellomycetes</taxon>
        <taxon>Kickxellales</taxon>
        <taxon>Kickxellaceae</taxon>
        <taxon>Spiromyces</taxon>
    </lineage>
</organism>
<reference evidence="1" key="1">
    <citation type="submission" date="2022-06" db="EMBL/GenBank/DDBJ databases">
        <title>Phylogenomic reconstructions and comparative analyses of Kickxellomycotina fungi.</title>
        <authorList>
            <person name="Reynolds N.K."/>
            <person name="Stajich J.E."/>
            <person name="Barry K."/>
            <person name="Grigoriev I.V."/>
            <person name="Crous P."/>
            <person name="Smith M.E."/>
        </authorList>
    </citation>
    <scope>NUCLEOTIDE SEQUENCE</scope>
    <source>
        <strain evidence="1">RSA 2271</strain>
    </source>
</reference>
<keyword evidence="2" id="KW-1185">Reference proteome</keyword>
<accession>A0ACC1HLE0</accession>
<feature type="non-terminal residue" evidence="1">
    <location>
        <position position="1"/>
    </location>
</feature>
<name>A0ACC1HLE0_9FUNG</name>
<evidence type="ECO:0000313" key="1">
    <source>
        <dbReference type="EMBL" id="KAJ1674724.1"/>
    </source>
</evidence>
<dbReference type="Proteomes" id="UP001145114">
    <property type="component" value="Unassembled WGS sequence"/>
</dbReference>
<proteinExistence type="predicted"/>
<sequence length="629" mass="67447">NPGADPSGATRNDTDARIPEWMDYAGGSKDDMQSLHSTHDFEIWRRRMRSQTTSKDDHITVTSSLDCETAYDYGPQHAHAPVRPTSAIQETSTGPTHSRLLRLLSVQQEEEEKSKENASMTPLSGPTIMSSPQVVPNHGIDAVPNVHTDCKDPINKLFKQPTEQARGAPDNTASRLQHPVDAQSLHAQPPTKSMAGPLADGKPLSLPQQQQQQQQQLSTHINQALRGIVPTSVFRKTVRSSSQSGSPAILPSTQSESPSTNGQQGVAGITAQKQSQASLPSWLLELSRSGTGSSPLHERRAGSEGVGAQDGSVGTFAVNVQAGSQEKSDGTTTQQLQDGISTGSTATAIYGAQVVNVARDDEGNDPQQGAHTIEDHSVTENAPVVAQHMSAGPTLQQQQQQQQQSSLQDITNATSSVTDVKRQPVDVFAAPFGQAQLPIPPPPPPLPGFPDRFSMQAHQFPHHIQGLPPFVPGMLFPVPPPPPGMGVAPPMPFPAMSPISDPNGGNGGVPVILPPSHPSITQSGDPHEFIKMVASIQEQQHEHLQQVGPNSNGGDATGPQQSQHQHSLGSFPPQMLYPPIPSPVGFPGIPMGFDIQMTHHNPQMQGPPHPQFQPPHQPYHHHHQQQQQQ</sequence>